<gene>
    <name evidence="2" type="ORF">BBC0178_016110</name>
</gene>
<name>A0A1U9MCQ5_9HYPH</name>
<accession>A0A1U9MCQ5</accession>
<proteinExistence type="predicted"/>
<dbReference type="EMBL" id="CP015820">
    <property type="protein sequence ID" value="AQT43066.1"/>
    <property type="molecule type" value="Genomic_DNA"/>
</dbReference>
<evidence type="ECO:0000256" key="1">
    <source>
        <dbReference type="SAM" id="Phobius"/>
    </source>
</evidence>
<evidence type="ECO:0000313" key="3">
    <source>
        <dbReference type="Proteomes" id="UP000189660"/>
    </source>
</evidence>
<dbReference type="Proteomes" id="UP000189660">
    <property type="component" value="Chromosome"/>
</dbReference>
<keyword evidence="1" id="KW-0812">Transmembrane</keyword>
<organism evidence="2 3">
    <name type="scientific">Bartonella apihabitans</name>
    <dbReference type="NCBI Taxonomy" id="2750929"/>
    <lineage>
        <taxon>Bacteria</taxon>
        <taxon>Pseudomonadati</taxon>
        <taxon>Pseudomonadota</taxon>
        <taxon>Alphaproteobacteria</taxon>
        <taxon>Hyphomicrobiales</taxon>
        <taxon>Bartonellaceae</taxon>
        <taxon>Bartonella</taxon>
    </lineage>
</organism>
<protein>
    <submittedName>
        <fullName evidence="2">Uncharacterized protein</fullName>
    </submittedName>
</protein>
<feature type="transmembrane region" description="Helical" evidence="1">
    <location>
        <begin position="6"/>
        <end position="25"/>
    </location>
</feature>
<dbReference type="AlphaFoldDB" id="A0A1U9MCQ5"/>
<dbReference type="KEGG" id="bapa:BBC0178_016110"/>
<reference evidence="2 3" key="1">
    <citation type="submission" date="2016-11" db="EMBL/GenBank/DDBJ databases">
        <title>Comparative genomics of Bartonella apis.</title>
        <authorList>
            <person name="Engel P."/>
        </authorList>
    </citation>
    <scope>NUCLEOTIDE SEQUENCE [LARGE SCALE GENOMIC DNA]</scope>
    <source>
        <strain evidence="2 3">BBC0178</strain>
    </source>
</reference>
<sequence length="84" mass="9543">MFSGFGLGIPILSLITFFIQYNIVFKKGRASYDSKSKLHSPTESDILNKFIQKPTPIFNTVVLAILDFLVLSWLLILFILATYN</sequence>
<keyword evidence="1" id="KW-0472">Membrane</keyword>
<keyword evidence="1" id="KW-1133">Transmembrane helix</keyword>
<evidence type="ECO:0000313" key="2">
    <source>
        <dbReference type="EMBL" id="AQT43066.1"/>
    </source>
</evidence>
<keyword evidence="3" id="KW-1185">Reference proteome</keyword>
<feature type="transmembrane region" description="Helical" evidence="1">
    <location>
        <begin position="57"/>
        <end position="81"/>
    </location>
</feature>